<dbReference type="OrthoDB" id="9810755at2"/>
<dbReference type="Pfam" id="PF10728">
    <property type="entry name" value="DUF2520"/>
    <property type="match status" value="1"/>
</dbReference>
<evidence type="ECO:0000259" key="2">
    <source>
        <dbReference type="Pfam" id="PF10728"/>
    </source>
</evidence>
<dbReference type="SUPFAM" id="SSF51735">
    <property type="entry name" value="NAD(P)-binding Rossmann-fold domains"/>
    <property type="match status" value="1"/>
</dbReference>
<reference evidence="3 4" key="1">
    <citation type="submission" date="2019-05" db="EMBL/GenBank/DDBJ databases">
        <title>Tamlana fucoidanivorans sp. nov., isolated from the surface of algae collected from Fujian province in China.</title>
        <authorList>
            <person name="Li J."/>
        </authorList>
    </citation>
    <scope>NUCLEOTIDE SEQUENCE [LARGE SCALE GENOMIC DNA]</scope>
    <source>
        <strain evidence="3 4">CW2-9</strain>
    </source>
</reference>
<name>A0A5C4SFV3_9FLAO</name>
<dbReference type="PANTHER" id="PTHR40459">
    <property type="entry name" value="CONSERVED HYPOTHETICAL ALANINE AND LEUCINE RICH PROTEIN"/>
    <property type="match status" value="1"/>
</dbReference>
<feature type="domain" description="DUF2520" evidence="2">
    <location>
        <begin position="122"/>
        <end position="245"/>
    </location>
</feature>
<dbReference type="AlphaFoldDB" id="A0A5C4SFV3"/>
<proteinExistence type="predicted"/>
<dbReference type="InterPro" id="IPR037108">
    <property type="entry name" value="TM1727-like_C_sf"/>
</dbReference>
<accession>A0A5C4SFV3</accession>
<feature type="domain" description="Pyrroline-5-carboxylate reductase catalytic N-terminal" evidence="1">
    <location>
        <begin position="4"/>
        <end position="86"/>
    </location>
</feature>
<evidence type="ECO:0000313" key="4">
    <source>
        <dbReference type="Proteomes" id="UP000308713"/>
    </source>
</evidence>
<dbReference type="PANTHER" id="PTHR40459:SF1">
    <property type="entry name" value="CONSERVED HYPOTHETICAL ALANINE AND LEUCINE RICH PROTEIN"/>
    <property type="match status" value="1"/>
</dbReference>
<sequence length="255" mass="28528">MISVVILGAGNVATHFFKALRKSEEASVIQWYNRSLDTIKHFENTVAITNDLAQLKQADVYILAVSDDVVAKLSSQLPFNDRLVVHTSGCVNVSDLDKKHKRGVLYPLQSLSKDAAIDFSNVPICIETLDKKSYPLLKKLAASMGSPTKRVNSPQRRVLHLAAVFVNNFTNQLYRIGHEITESEGAEFDLLKPLILETANKIQTMSPYMAQTGPALRNDKKTINVHLKLLNNPQHKDIYNLLTDAIQQTHGRKKL</sequence>
<dbReference type="InterPro" id="IPR036291">
    <property type="entry name" value="NAD(P)-bd_dom_sf"/>
</dbReference>
<gene>
    <name evidence="3" type="ORF">FGF67_14290</name>
</gene>
<evidence type="ECO:0000313" key="3">
    <source>
        <dbReference type="EMBL" id="TNJ42485.1"/>
    </source>
</evidence>
<dbReference type="InterPro" id="IPR028939">
    <property type="entry name" value="P5C_Rdtase_cat_N"/>
</dbReference>
<dbReference type="InterPro" id="IPR018931">
    <property type="entry name" value="DUF2520"/>
</dbReference>
<dbReference type="Proteomes" id="UP000308713">
    <property type="component" value="Unassembled WGS sequence"/>
</dbReference>
<comment type="caution">
    <text evidence="3">The sequence shown here is derived from an EMBL/GenBank/DDBJ whole genome shotgun (WGS) entry which is preliminary data.</text>
</comment>
<organism evidence="3 4">
    <name type="scientific">Allotamlana fucoidanivorans</name>
    <dbReference type="NCBI Taxonomy" id="2583814"/>
    <lineage>
        <taxon>Bacteria</taxon>
        <taxon>Pseudomonadati</taxon>
        <taxon>Bacteroidota</taxon>
        <taxon>Flavobacteriia</taxon>
        <taxon>Flavobacteriales</taxon>
        <taxon>Flavobacteriaceae</taxon>
        <taxon>Allotamlana</taxon>
    </lineage>
</organism>
<dbReference type="Gene3D" id="3.40.50.720">
    <property type="entry name" value="NAD(P)-binding Rossmann-like Domain"/>
    <property type="match status" value="1"/>
</dbReference>
<dbReference type="InterPro" id="IPR008927">
    <property type="entry name" value="6-PGluconate_DH-like_C_sf"/>
</dbReference>
<dbReference type="Gene3D" id="1.10.1040.20">
    <property type="entry name" value="ProC-like, C-terminal domain"/>
    <property type="match status" value="1"/>
</dbReference>
<dbReference type="Pfam" id="PF03807">
    <property type="entry name" value="F420_oxidored"/>
    <property type="match status" value="1"/>
</dbReference>
<dbReference type="EMBL" id="VDCS01000014">
    <property type="protein sequence ID" value="TNJ42485.1"/>
    <property type="molecule type" value="Genomic_DNA"/>
</dbReference>
<dbReference type="SUPFAM" id="SSF48179">
    <property type="entry name" value="6-phosphogluconate dehydrogenase C-terminal domain-like"/>
    <property type="match status" value="1"/>
</dbReference>
<protein>
    <submittedName>
        <fullName evidence="3">DUF2520 domain-containing protein</fullName>
    </submittedName>
</protein>
<keyword evidence="4" id="KW-1185">Reference proteome</keyword>
<evidence type="ECO:0000259" key="1">
    <source>
        <dbReference type="Pfam" id="PF03807"/>
    </source>
</evidence>